<dbReference type="STRING" id="28116.Bovatus_01863"/>
<reference evidence="10" key="2">
    <citation type="journal article" date="2018" name="Nature">
        <title>Human gut bacteria contain acquired interbacterial defence systems.</title>
        <authorList>
            <person name="Ross B.D."/>
            <person name="Verster A.J."/>
            <person name="Radey M.C."/>
            <person name="Schmidtke D.T."/>
            <person name="Pope C.E."/>
            <person name="Hoffman L.R."/>
            <person name="Hajjar A."/>
            <person name="Peterson S.B."/>
            <person name="Borenstein E."/>
            <person name="Mougous J."/>
        </authorList>
    </citation>
    <scope>NUCLEOTIDE SEQUENCE</scope>
    <source>
        <strain evidence="10">3725 D1 iv</strain>
    </source>
</reference>
<evidence type="ECO:0000313" key="16">
    <source>
        <dbReference type="Proteomes" id="UP000323717"/>
    </source>
</evidence>
<dbReference type="EMBL" id="QSBI01000033">
    <property type="protein sequence ID" value="RGX06807.1"/>
    <property type="molecule type" value="Genomic_DNA"/>
</dbReference>
<evidence type="ECO:0000313" key="21">
    <source>
        <dbReference type="Proteomes" id="UP000473905"/>
    </source>
</evidence>
<evidence type="ECO:0000313" key="19">
    <source>
        <dbReference type="Proteomes" id="UP000435985"/>
    </source>
</evidence>
<evidence type="ECO:0000313" key="15">
    <source>
        <dbReference type="Proteomes" id="UP000318823"/>
    </source>
</evidence>
<dbReference type="EMBL" id="JAQNWR010000006">
    <property type="protein sequence ID" value="MDC2408441.1"/>
    <property type="molecule type" value="Genomic_DNA"/>
</dbReference>
<dbReference type="Proteomes" id="UP000473905">
    <property type="component" value="Unassembled WGS sequence"/>
</dbReference>
<dbReference type="EMBL" id="VWFO01000032">
    <property type="protein sequence ID" value="KAA4662058.1"/>
    <property type="molecule type" value="Genomic_DNA"/>
</dbReference>
<dbReference type="Proteomes" id="UP000460135">
    <property type="component" value="Unassembled WGS sequence"/>
</dbReference>
<evidence type="ECO:0000313" key="14">
    <source>
        <dbReference type="Proteomes" id="UP000286031"/>
    </source>
</evidence>
<dbReference type="EMBL" id="VWGP01000020">
    <property type="protein sequence ID" value="KAA4529601.1"/>
    <property type="molecule type" value="Genomic_DNA"/>
</dbReference>
<name>A0A139KQ97_BACOV</name>
<evidence type="ECO:0000313" key="6">
    <source>
        <dbReference type="EMBL" id="KAA4628000.1"/>
    </source>
</evidence>
<dbReference type="Proteomes" id="UP000318823">
    <property type="component" value="Chromosome"/>
</dbReference>
<dbReference type="EMBL" id="VWLE01000297">
    <property type="protein sequence ID" value="KAA3946490.1"/>
    <property type="molecule type" value="Genomic_DNA"/>
</dbReference>
<dbReference type="EMBL" id="JAQNZF010000002">
    <property type="protein sequence ID" value="MDC2740873.1"/>
    <property type="molecule type" value="Genomic_DNA"/>
</dbReference>
<evidence type="ECO:0000313" key="3">
    <source>
        <dbReference type="EMBL" id="KAA3946490.1"/>
    </source>
</evidence>
<gene>
    <name evidence="12" type="ORF">DWV35_20755</name>
    <name evidence="11" type="ORF">DWX70_00065</name>
    <name evidence="10" type="ORF">DYI28_11390</name>
    <name evidence="5" type="ORF">F3B85_21635</name>
    <name evidence="6" type="ORF">F3B90_08760</name>
    <name evidence="7" type="ORF">F3B98_20725</name>
    <name evidence="4" type="ORF">F3D66_01725</name>
    <name evidence="3" type="ORF">F3D71_18250</name>
    <name evidence="2" type="ORF">F3F25_09210</name>
    <name evidence="1" type="ORF">F3F51_26600</name>
    <name evidence="8" type="ORF">PO240_11205</name>
    <name evidence="9" type="ORF">PO382_01390</name>
</gene>
<evidence type="ECO:0000313" key="4">
    <source>
        <dbReference type="EMBL" id="KAA4104961.1"/>
    </source>
</evidence>
<evidence type="ECO:0000313" key="9">
    <source>
        <dbReference type="EMBL" id="MDC2740873.1"/>
    </source>
</evidence>
<evidence type="ECO:0000313" key="20">
    <source>
        <dbReference type="Proteomes" id="UP000460135"/>
    </source>
</evidence>
<evidence type="ECO:0000313" key="5">
    <source>
        <dbReference type="EMBL" id="KAA4529601.1"/>
    </source>
</evidence>
<sequence>MRVYIQIKQLGKRKCSIEKIPIDFPVPPVNVQGLIEAIVSWQVCEYNERLQQSEVLKYLTQEEVENKTASGKVGFAVNYNGKPAAEVEAITNALQSYEDGIFRIFMDDTETGDLSSPIQLKEESTLTFIRLAMLSGRLW</sequence>
<dbReference type="Proteomes" id="UP001214017">
    <property type="component" value="Unassembled WGS sequence"/>
</dbReference>
<dbReference type="Proteomes" id="UP000435985">
    <property type="component" value="Unassembled WGS sequence"/>
</dbReference>
<evidence type="ECO:0000313" key="8">
    <source>
        <dbReference type="EMBL" id="MDC2408441.1"/>
    </source>
</evidence>
<evidence type="ECO:0000313" key="2">
    <source>
        <dbReference type="EMBL" id="KAA3929252.1"/>
    </source>
</evidence>
<protein>
    <submittedName>
        <fullName evidence="12">Uncharacterized protein</fullName>
    </submittedName>
</protein>
<accession>A0A139KQ97</accession>
<dbReference type="EMBL" id="VWKB01000001">
    <property type="protein sequence ID" value="KAA4104961.1"/>
    <property type="molecule type" value="Genomic_DNA"/>
</dbReference>
<dbReference type="Proteomes" id="UP000478493">
    <property type="component" value="Unassembled WGS sequence"/>
</dbReference>
<dbReference type="GeneID" id="29455659"/>
<dbReference type="EMBL" id="VWLX01000030">
    <property type="protein sequence ID" value="KAA3798135.1"/>
    <property type="molecule type" value="Genomic_DNA"/>
</dbReference>
<reference evidence="8" key="6">
    <citation type="submission" date="2022-10" db="EMBL/GenBank/DDBJ databases">
        <title>Human gut microbiome strain richness.</title>
        <authorList>
            <person name="Chen-Liaw A."/>
        </authorList>
    </citation>
    <scope>NUCLEOTIDE SEQUENCE</scope>
    <source>
        <strain evidence="9">BSD2780120875st1_E1_BSD2780120875_150330</strain>
        <strain evidence="8">F7_m1001271B151109d0_201107</strain>
    </source>
</reference>
<evidence type="ECO:0000313" key="13">
    <source>
        <dbReference type="Proteomes" id="UP000266492"/>
    </source>
</evidence>
<proteinExistence type="predicted"/>
<evidence type="ECO:0000313" key="1">
    <source>
        <dbReference type="EMBL" id="KAA3798135.1"/>
    </source>
</evidence>
<reference evidence="16 17" key="4">
    <citation type="journal article" date="2019" name="Nat. Med.">
        <title>A library of human gut bacterial isolates paired with longitudinal multiomics data enables mechanistic microbiome research.</title>
        <authorList>
            <person name="Poyet M."/>
            <person name="Groussin M."/>
            <person name="Gibbons S.M."/>
            <person name="Avila-Pacheco J."/>
            <person name="Jiang X."/>
            <person name="Kearney S.M."/>
            <person name="Perrotta A.R."/>
            <person name="Berdy B."/>
            <person name="Zhao S."/>
            <person name="Lieberman T.D."/>
            <person name="Swanson P.K."/>
            <person name="Smith M."/>
            <person name="Roesemann S."/>
            <person name="Alexander J.E."/>
            <person name="Rich S.A."/>
            <person name="Livny J."/>
            <person name="Vlamakis H."/>
            <person name="Clish C."/>
            <person name="Bullock K."/>
            <person name="Deik A."/>
            <person name="Scott J."/>
            <person name="Pierce K.A."/>
            <person name="Xavier R.J."/>
            <person name="Alm E.J."/>
        </authorList>
    </citation>
    <scope>NUCLEOTIDE SEQUENCE [LARGE SCALE GENOMIC DNA]</scope>
    <source>
        <strain evidence="4 21">BIOML-A134</strain>
        <strain evidence="7 19">BIOML-A14</strain>
        <strain evidence="6 18">BIOML-A15</strain>
        <strain evidence="2 17">BIOML-A160</strain>
        <strain evidence="3 16">BIOML-A163</strain>
        <strain evidence="1 20">BIOML-A183</strain>
        <strain evidence="5 22">BIOML-A41</strain>
    </source>
</reference>
<evidence type="ECO:0000313" key="11">
    <source>
        <dbReference type="EMBL" id="RGS87974.1"/>
    </source>
</evidence>
<reference evidence="10" key="5">
    <citation type="submission" date="2019-07" db="EMBL/GenBank/DDBJ databases">
        <authorList>
            <person name="Ross B.D."/>
            <person name="Verster A.J."/>
            <person name="Radey M.C."/>
            <person name="Schmidtke D.T."/>
            <person name="Pope C.E."/>
            <person name="Hoffman L.R."/>
            <person name="Hajjar A."/>
            <person name="Peterson S.B."/>
            <person name="Borenstein E."/>
            <person name="Mougous J.D."/>
        </authorList>
    </citation>
    <scope>NUCLEOTIDE SEQUENCE</scope>
    <source>
        <strain evidence="10">3725 D1 iv</strain>
    </source>
</reference>
<dbReference type="EMBL" id="CP041395">
    <property type="protein sequence ID" value="QDM09267.1"/>
    <property type="molecule type" value="Genomic_DNA"/>
</dbReference>
<reference evidence="13 14" key="3">
    <citation type="submission" date="2018-08" db="EMBL/GenBank/DDBJ databases">
        <title>A genome reference for cultivated species of the human gut microbiota.</title>
        <authorList>
            <person name="Zou Y."/>
            <person name="Xue W."/>
            <person name="Luo G."/>
        </authorList>
    </citation>
    <scope>NUCLEOTIDE SEQUENCE [LARGE SCALE GENOMIC DNA]</scope>
    <source>
        <strain evidence="12 14">AF04-46</strain>
        <strain evidence="11 13">AF20-9LB</strain>
    </source>
</reference>
<dbReference type="EMBL" id="QRVZ01000001">
    <property type="protein sequence ID" value="RGS87974.1"/>
    <property type="molecule type" value="Genomic_DNA"/>
</dbReference>
<evidence type="ECO:0000313" key="7">
    <source>
        <dbReference type="EMBL" id="KAA4662058.1"/>
    </source>
</evidence>
<evidence type="ECO:0000313" key="12">
    <source>
        <dbReference type="EMBL" id="RGX06807.1"/>
    </source>
</evidence>
<dbReference type="Proteomes" id="UP000323717">
    <property type="component" value="Unassembled WGS sequence"/>
</dbReference>
<dbReference type="RefSeq" id="WP_004301032.1">
    <property type="nucleotide sequence ID" value="NZ_BAABYJ010000001.1"/>
</dbReference>
<evidence type="ECO:0000313" key="22">
    <source>
        <dbReference type="Proteomes" id="UP000478493"/>
    </source>
</evidence>
<dbReference type="Proteomes" id="UP000424805">
    <property type="component" value="Unassembled WGS sequence"/>
</dbReference>
<dbReference type="Proteomes" id="UP000286031">
    <property type="component" value="Unassembled WGS sequence"/>
</dbReference>
<evidence type="ECO:0000313" key="17">
    <source>
        <dbReference type="Proteomes" id="UP000365824"/>
    </source>
</evidence>
<dbReference type="EMBL" id="VWLB01000012">
    <property type="protein sequence ID" value="KAA3929252.1"/>
    <property type="molecule type" value="Genomic_DNA"/>
</dbReference>
<dbReference type="Proteomes" id="UP001219389">
    <property type="component" value="Unassembled WGS sequence"/>
</dbReference>
<dbReference type="EMBL" id="VWFP01000007">
    <property type="protein sequence ID" value="KAA4628000.1"/>
    <property type="molecule type" value="Genomic_DNA"/>
</dbReference>
<dbReference type="KEGG" id="boa:Bovatus_01863"/>
<keyword evidence="21" id="KW-1185">Reference proteome</keyword>
<reference evidence="15" key="1">
    <citation type="journal article" date="2018" name="J. Anim. Genet.">
        <title>Acquired interbacterial defense systems protect against interspecies antagonism in the human gut microbiome.</title>
        <authorList>
            <person name="Ross B.D."/>
            <person name="Verster A.J."/>
            <person name="Radey M.C."/>
            <person name="Schmidtke D.T."/>
            <person name="Pope C.E."/>
            <person name="Hoffman L.R."/>
            <person name="Hajjar A."/>
            <person name="Peterson S.B."/>
            <person name="Borenstein E."/>
            <person name="Mougous J."/>
        </authorList>
    </citation>
    <scope>NUCLEOTIDE SEQUENCE [LARGE SCALE GENOMIC DNA]</scope>
    <source>
        <strain evidence="15">3725 D1 iv</strain>
    </source>
</reference>
<organism evidence="12 14">
    <name type="scientific">Bacteroides ovatus</name>
    <dbReference type="NCBI Taxonomy" id="28116"/>
    <lineage>
        <taxon>Bacteria</taxon>
        <taxon>Pseudomonadati</taxon>
        <taxon>Bacteroidota</taxon>
        <taxon>Bacteroidia</taxon>
        <taxon>Bacteroidales</taxon>
        <taxon>Bacteroidaceae</taxon>
        <taxon>Bacteroides</taxon>
    </lineage>
</organism>
<evidence type="ECO:0000313" key="10">
    <source>
        <dbReference type="EMBL" id="QDM09267.1"/>
    </source>
</evidence>
<dbReference type="Proteomes" id="UP000365824">
    <property type="component" value="Unassembled WGS sequence"/>
</dbReference>
<dbReference type="AlphaFoldDB" id="A0A139KQ97"/>
<evidence type="ECO:0000313" key="18">
    <source>
        <dbReference type="Proteomes" id="UP000424805"/>
    </source>
</evidence>
<dbReference type="Proteomes" id="UP000266492">
    <property type="component" value="Unassembled WGS sequence"/>
</dbReference>